<dbReference type="Proteomes" id="UP001176940">
    <property type="component" value="Unassembled WGS sequence"/>
</dbReference>
<evidence type="ECO:0000313" key="3">
    <source>
        <dbReference type="Proteomes" id="UP001176940"/>
    </source>
</evidence>
<evidence type="ECO:0000259" key="1">
    <source>
        <dbReference type="PROSITE" id="PS51468"/>
    </source>
</evidence>
<feature type="domain" description="VIT" evidence="1">
    <location>
        <begin position="96"/>
        <end position="246"/>
    </location>
</feature>
<name>A0ABN9KW76_9NEOB</name>
<proteinExistence type="predicted"/>
<dbReference type="PANTHER" id="PTHR10338">
    <property type="entry name" value="INTER-ALPHA-TRYPSIN INHIBITOR HEAVY CHAIN FAMILY MEMBER"/>
    <property type="match status" value="1"/>
</dbReference>
<comment type="caution">
    <text evidence="2">The sequence shown here is derived from an EMBL/GenBank/DDBJ whole genome shotgun (WGS) entry which is preliminary data.</text>
</comment>
<dbReference type="SMART" id="SM00609">
    <property type="entry name" value="VIT"/>
    <property type="match status" value="1"/>
</dbReference>
<reference evidence="2" key="1">
    <citation type="submission" date="2023-07" db="EMBL/GenBank/DDBJ databases">
        <authorList>
            <person name="Stuckert A."/>
        </authorList>
    </citation>
    <scope>NUCLEOTIDE SEQUENCE</scope>
</reference>
<accession>A0ABN9KW76</accession>
<evidence type="ECO:0000313" key="2">
    <source>
        <dbReference type="EMBL" id="CAJ0923310.1"/>
    </source>
</evidence>
<dbReference type="PROSITE" id="PS51468">
    <property type="entry name" value="VIT"/>
    <property type="match status" value="1"/>
</dbReference>
<sequence>MDSEIRSREEEKHRKDIVMHWDRTPSSTATEFATQRVLRGRITAPKGFNMNFLVGLCSCFFCFSLALTDHESEKIESNLFEFTITNGIQEKVGSRFPRQVPYASRREIRPLITDFTVKSTIISRYAFTAVSCTMVNRAIEAKEVVFQMQIPAAAFVSNFTMIIGGRTYHSEVTWRKKTGENNIQEYDKIIGDGGFRRSFCQFLDPKPGVERKRKKKNETNSLFCTLLCINKAATKKTAKVFSEVSTDLQRLFSISSKIHLLGNTCKV</sequence>
<dbReference type="Pfam" id="PF08487">
    <property type="entry name" value="VIT"/>
    <property type="match status" value="1"/>
</dbReference>
<organism evidence="2 3">
    <name type="scientific">Ranitomeya imitator</name>
    <name type="common">mimic poison frog</name>
    <dbReference type="NCBI Taxonomy" id="111125"/>
    <lineage>
        <taxon>Eukaryota</taxon>
        <taxon>Metazoa</taxon>
        <taxon>Chordata</taxon>
        <taxon>Craniata</taxon>
        <taxon>Vertebrata</taxon>
        <taxon>Euteleostomi</taxon>
        <taxon>Amphibia</taxon>
        <taxon>Batrachia</taxon>
        <taxon>Anura</taxon>
        <taxon>Neobatrachia</taxon>
        <taxon>Hyloidea</taxon>
        <taxon>Dendrobatidae</taxon>
        <taxon>Dendrobatinae</taxon>
        <taxon>Ranitomeya</taxon>
    </lineage>
</organism>
<dbReference type="PANTHER" id="PTHR10338:SF62">
    <property type="entry name" value="INTER-ALPHA-TRYPSIN INHIBITOR HEAVY CHAIN H5"/>
    <property type="match status" value="1"/>
</dbReference>
<dbReference type="EMBL" id="CAUEEQ010002658">
    <property type="protein sequence ID" value="CAJ0923310.1"/>
    <property type="molecule type" value="Genomic_DNA"/>
</dbReference>
<dbReference type="InterPro" id="IPR050934">
    <property type="entry name" value="ITIH"/>
</dbReference>
<keyword evidence="3" id="KW-1185">Reference proteome</keyword>
<gene>
    <name evidence="2" type="ORF">RIMI_LOCUS1968500</name>
</gene>
<dbReference type="InterPro" id="IPR013694">
    <property type="entry name" value="VIT"/>
</dbReference>
<protein>
    <recommendedName>
        <fullName evidence="1">VIT domain-containing protein</fullName>
    </recommendedName>
</protein>